<dbReference type="Proteomes" id="UP000594263">
    <property type="component" value="Unplaced"/>
</dbReference>
<dbReference type="EnsemblPlants" id="Kaladp0062s0219.1.v1.1">
    <property type="protein sequence ID" value="Kaladp0062s0219.1.v1.1.CDS.1"/>
    <property type="gene ID" value="Kaladp0062s0219.v1.1"/>
</dbReference>
<reference evidence="1" key="1">
    <citation type="submission" date="2021-01" db="UniProtKB">
        <authorList>
            <consortium name="EnsemblPlants"/>
        </authorList>
    </citation>
    <scope>IDENTIFICATION</scope>
</reference>
<dbReference type="AlphaFoldDB" id="A0A7N0UEM7"/>
<accession>A0A7N0UEM7</accession>
<proteinExistence type="predicted"/>
<keyword evidence="2" id="KW-1185">Reference proteome</keyword>
<name>A0A7N0UEM7_KALFE</name>
<dbReference type="Gramene" id="Kaladp0062s0219.1.v1.1">
    <property type="protein sequence ID" value="Kaladp0062s0219.1.v1.1.CDS.1"/>
    <property type="gene ID" value="Kaladp0062s0219.v1.1"/>
</dbReference>
<evidence type="ECO:0000313" key="2">
    <source>
        <dbReference type="Proteomes" id="UP000594263"/>
    </source>
</evidence>
<evidence type="ECO:0000313" key="1">
    <source>
        <dbReference type="EnsemblPlants" id="Kaladp0062s0219.1.v1.1.CDS.1"/>
    </source>
</evidence>
<dbReference type="PANTHER" id="PTHR35726:SF4">
    <property type="entry name" value="GLUTAMIC ACID-RICH PROTEIN-LIKE"/>
    <property type="match status" value="1"/>
</dbReference>
<sequence>MKQVSAESVLISYYFLLEDGGDSETDYFDIGKGKVVMVDVEDAESCCTDSFDHHEAVLTENGGRGRRMKIRMGVMNKSHSTSFRNNQVDDDDEADSSMVVNVIDHTKTKLKSCVSASLISSSSDVINMDDITDDRLFWEACLAHGYP</sequence>
<dbReference type="PANTHER" id="PTHR35726">
    <property type="entry name" value="GLUTAMIC ACID-RICH PROTEIN-LIKE"/>
    <property type="match status" value="1"/>
</dbReference>
<organism evidence="1 2">
    <name type="scientific">Kalanchoe fedtschenkoi</name>
    <name type="common">Lavender scallops</name>
    <name type="synonym">South American air plant</name>
    <dbReference type="NCBI Taxonomy" id="63787"/>
    <lineage>
        <taxon>Eukaryota</taxon>
        <taxon>Viridiplantae</taxon>
        <taxon>Streptophyta</taxon>
        <taxon>Embryophyta</taxon>
        <taxon>Tracheophyta</taxon>
        <taxon>Spermatophyta</taxon>
        <taxon>Magnoliopsida</taxon>
        <taxon>eudicotyledons</taxon>
        <taxon>Gunneridae</taxon>
        <taxon>Pentapetalae</taxon>
        <taxon>Saxifragales</taxon>
        <taxon>Crassulaceae</taxon>
        <taxon>Kalanchoe</taxon>
    </lineage>
</organism>
<protein>
    <submittedName>
        <fullName evidence="1">Uncharacterized protein</fullName>
    </submittedName>
</protein>